<gene>
    <name evidence="7" type="ORF">IV50_GL000879</name>
</gene>
<evidence type="ECO:0000256" key="4">
    <source>
        <dbReference type="ARBA" id="ARBA00022989"/>
    </source>
</evidence>
<dbReference type="AlphaFoldDB" id="A0A0R2H4P1"/>
<keyword evidence="8" id="KW-1185">Reference proteome</keyword>
<dbReference type="InterPro" id="IPR007267">
    <property type="entry name" value="GtrA_DPMS_TM"/>
</dbReference>
<comment type="similarity">
    <text evidence="2">Belongs to the GtrA family.</text>
</comment>
<dbReference type="InterPro" id="IPR051401">
    <property type="entry name" value="GtrA_CellWall_Glycosyl"/>
</dbReference>
<dbReference type="GO" id="GO:0005886">
    <property type="term" value="C:plasma membrane"/>
    <property type="evidence" value="ECO:0007669"/>
    <property type="project" value="TreeGrafter"/>
</dbReference>
<feature type="domain" description="GtrA/DPMS transmembrane" evidence="6">
    <location>
        <begin position="91"/>
        <end position="212"/>
    </location>
</feature>
<keyword evidence="4" id="KW-1133">Transmembrane helix</keyword>
<keyword evidence="7" id="KW-0808">Transferase</keyword>
<name>A0A0R2H4P1_WEIVI</name>
<dbReference type="Proteomes" id="UP000051992">
    <property type="component" value="Unassembled WGS sequence"/>
</dbReference>
<dbReference type="PANTHER" id="PTHR38459">
    <property type="entry name" value="PROPHAGE BACTOPRENOL-LINKED GLUCOSE TRANSLOCASE HOMOLOG"/>
    <property type="match status" value="1"/>
</dbReference>
<evidence type="ECO:0000256" key="5">
    <source>
        <dbReference type="ARBA" id="ARBA00023136"/>
    </source>
</evidence>
<evidence type="ECO:0000256" key="2">
    <source>
        <dbReference type="ARBA" id="ARBA00009399"/>
    </source>
</evidence>
<comment type="subcellular location">
    <subcellularLocation>
        <location evidence="1">Membrane</location>
        <topology evidence="1">Multi-pass membrane protein</topology>
    </subcellularLocation>
</comment>
<keyword evidence="3" id="KW-0812">Transmembrane</keyword>
<evidence type="ECO:0000256" key="3">
    <source>
        <dbReference type="ARBA" id="ARBA00022692"/>
    </source>
</evidence>
<evidence type="ECO:0000313" key="8">
    <source>
        <dbReference type="Proteomes" id="UP000051992"/>
    </source>
</evidence>
<dbReference type="GO" id="GO:0000271">
    <property type="term" value="P:polysaccharide biosynthetic process"/>
    <property type="evidence" value="ECO:0007669"/>
    <property type="project" value="InterPro"/>
</dbReference>
<dbReference type="GO" id="GO:0016740">
    <property type="term" value="F:transferase activity"/>
    <property type="evidence" value="ECO:0007669"/>
    <property type="project" value="UniProtKB-KW"/>
</dbReference>
<keyword evidence="5" id="KW-0472">Membrane</keyword>
<organism evidence="7 8">
    <name type="scientific">Weissella viridescens</name>
    <name type="common">Lactobacillus viridescens</name>
    <dbReference type="NCBI Taxonomy" id="1629"/>
    <lineage>
        <taxon>Bacteria</taxon>
        <taxon>Bacillati</taxon>
        <taxon>Bacillota</taxon>
        <taxon>Bacilli</taxon>
        <taxon>Lactobacillales</taxon>
        <taxon>Lactobacillaceae</taxon>
        <taxon>Weissella</taxon>
    </lineage>
</organism>
<protein>
    <submittedName>
        <fullName evidence="7">Glycosyl transferase</fullName>
    </submittedName>
</protein>
<proteinExistence type="inferred from homology"/>
<accession>A0A0R2H4P1</accession>
<sequence length="217" mass="24191">MLTNKLTHFFTGLDISDTQTGLRIVPSIYEPVLQTFPENHFEFEFKMLLKAKDSGIEIKEVPIQTIYIDDNASSHFRVIADSISIYAQFMKFIFSGIVSFLLDISLFAIFLQLMGTESLSSVMWATIAARLISGVVNYGLNRQVVFEKQGDNTLMKYCILMVVQMVCSGALTYLIAHTISQSGNVALATGAKLIGDGILCLLSFQVQKHVVFKRRSA</sequence>
<evidence type="ECO:0000259" key="6">
    <source>
        <dbReference type="Pfam" id="PF04138"/>
    </source>
</evidence>
<dbReference type="Pfam" id="PF04138">
    <property type="entry name" value="GtrA_DPMS_TM"/>
    <property type="match status" value="1"/>
</dbReference>
<dbReference type="PANTHER" id="PTHR38459:SF1">
    <property type="entry name" value="PROPHAGE BACTOPRENOL-LINKED GLUCOSE TRANSLOCASE HOMOLOG"/>
    <property type="match status" value="1"/>
</dbReference>
<dbReference type="EMBL" id="JQBM01000002">
    <property type="protein sequence ID" value="KRN46598.1"/>
    <property type="molecule type" value="Genomic_DNA"/>
</dbReference>
<reference evidence="7 8" key="1">
    <citation type="journal article" date="2015" name="Genome Announc.">
        <title>Expanding the biotechnology potential of lactobacilli through comparative genomics of 213 strains and associated genera.</title>
        <authorList>
            <person name="Sun Z."/>
            <person name="Harris H.M."/>
            <person name="McCann A."/>
            <person name="Guo C."/>
            <person name="Argimon S."/>
            <person name="Zhang W."/>
            <person name="Yang X."/>
            <person name="Jeffery I.B."/>
            <person name="Cooney J.C."/>
            <person name="Kagawa T.F."/>
            <person name="Liu W."/>
            <person name="Song Y."/>
            <person name="Salvetti E."/>
            <person name="Wrobel A."/>
            <person name="Rasinkangas P."/>
            <person name="Parkhill J."/>
            <person name="Rea M.C."/>
            <person name="O'Sullivan O."/>
            <person name="Ritari J."/>
            <person name="Douillard F.P."/>
            <person name="Paul Ross R."/>
            <person name="Yang R."/>
            <person name="Briner A.E."/>
            <person name="Felis G.E."/>
            <person name="de Vos W.M."/>
            <person name="Barrangou R."/>
            <person name="Klaenhammer T.R."/>
            <person name="Caufield P.W."/>
            <person name="Cui Y."/>
            <person name="Zhang H."/>
            <person name="O'Toole P.W."/>
        </authorList>
    </citation>
    <scope>NUCLEOTIDE SEQUENCE [LARGE SCALE GENOMIC DNA]</scope>
    <source>
        <strain evidence="7 8">DSM 20410</strain>
    </source>
</reference>
<evidence type="ECO:0000313" key="7">
    <source>
        <dbReference type="EMBL" id="KRN46598.1"/>
    </source>
</evidence>
<dbReference type="PATRIC" id="fig|1629.5.peg.887"/>
<evidence type="ECO:0000256" key="1">
    <source>
        <dbReference type="ARBA" id="ARBA00004141"/>
    </source>
</evidence>
<comment type="caution">
    <text evidence="7">The sequence shown here is derived from an EMBL/GenBank/DDBJ whole genome shotgun (WGS) entry which is preliminary data.</text>
</comment>
<dbReference type="OrthoDB" id="9810303at2"/>
<dbReference type="RefSeq" id="WP_141324833.1">
    <property type="nucleotide sequence ID" value="NZ_BJLU01000002.1"/>
</dbReference>